<gene>
    <name evidence="2" type="ORF">H9786_16035</name>
</gene>
<name>A0A9D2RRG7_9MICO</name>
<evidence type="ECO:0000256" key="1">
    <source>
        <dbReference type="SAM" id="MobiDB-lite"/>
    </source>
</evidence>
<dbReference type="AlphaFoldDB" id="A0A9D2RRG7"/>
<dbReference type="EMBL" id="DWZH01000136">
    <property type="protein sequence ID" value="HJB12007.1"/>
    <property type="molecule type" value="Genomic_DNA"/>
</dbReference>
<feature type="region of interest" description="Disordered" evidence="1">
    <location>
        <begin position="229"/>
        <end position="249"/>
    </location>
</feature>
<reference evidence="2" key="1">
    <citation type="journal article" date="2021" name="PeerJ">
        <title>Extensive microbial diversity within the chicken gut microbiome revealed by metagenomics and culture.</title>
        <authorList>
            <person name="Gilroy R."/>
            <person name="Ravi A."/>
            <person name="Getino M."/>
            <person name="Pursley I."/>
            <person name="Horton D.L."/>
            <person name="Alikhan N.F."/>
            <person name="Baker D."/>
            <person name="Gharbi K."/>
            <person name="Hall N."/>
            <person name="Watson M."/>
            <person name="Adriaenssens E.M."/>
            <person name="Foster-Nyarko E."/>
            <person name="Jarju S."/>
            <person name="Secka A."/>
            <person name="Antonio M."/>
            <person name="Oren A."/>
            <person name="Chaudhuri R.R."/>
            <person name="La Ragione R."/>
            <person name="Hildebrand F."/>
            <person name="Pallen M.J."/>
        </authorList>
    </citation>
    <scope>NUCLEOTIDE SEQUENCE</scope>
    <source>
        <strain evidence="2">ChiHjej13B12-24818</strain>
    </source>
</reference>
<evidence type="ECO:0000313" key="3">
    <source>
        <dbReference type="Proteomes" id="UP000823823"/>
    </source>
</evidence>
<dbReference type="Proteomes" id="UP000823823">
    <property type="component" value="Unassembled WGS sequence"/>
</dbReference>
<organism evidence="2 3">
    <name type="scientific">Candidatus Brachybacterium merdavium</name>
    <dbReference type="NCBI Taxonomy" id="2838513"/>
    <lineage>
        <taxon>Bacteria</taxon>
        <taxon>Bacillati</taxon>
        <taxon>Actinomycetota</taxon>
        <taxon>Actinomycetes</taxon>
        <taxon>Micrococcales</taxon>
        <taxon>Dermabacteraceae</taxon>
        <taxon>Brachybacterium</taxon>
    </lineage>
</organism>
<reference evidence="2" key="2">
    <citation type="submission" date="2021-04" db="EMBL/GenBank/DDBJ databases">
        <authorList>
            <person name="Gilroy R."/>
        </authorList>
    </citation>
    <scope>NUCLEOTIDE SEQUENCE</scope>
    <source>
        <strain evidence="2">ChiHjej13B12-24818</strain>
    </source>
</reference>
<protein>
    <submittedName>
        <fullName evidence="2">Uncharacterized protein</fullName>
    </submittedName>
</protein>
<proteinExistence type="predicted"/>
<accession>A0A9D2RRG7</accession>
<sequence length="249" mass="27117">MSDEQDFGALTPSRDEALARLNFPYQRVARRLGIDPGGAELALRDADRARDAIADASRAFLTADDECRAGRTPSSPIALDPDFPTGVGMSLIGAGMLWEEKELIPQIALRVAKDHHEMGEQDLAASFIAVVQETAEPERDDAEAWAAQSLLVAVLQRAGAAAQSAEIAQDLVDHSVPLELWRQDDPSLPDDSLSWHGGAFVGGIPPRRDERHLSYEDVHDYLDQLLADMRRDEEAEGDAAGTSTDPHDE</sequence>
<comment type="caution">
    <text evidence="2">The sequence shown here is derived from an EMBL/GenBank/DDBJ whole genome shotgun (WGS) entry which is preliminary data.</text>
</comment>
<evidence type="ECO:0000313" key="2">
    <source>
        <dbReference type="EMBL" id="HJB12007.1"/>
    </source>
</evidence>